<dbReference type="Proteomes" id="UP001632038">
    <property type="component" value="Unassembled WGS sequence"/>
</dbReference>
<name>A0ABD3EIH2_9LAMI</name>
<sequence>MRRVIFRKFLQFVNDSQKKVGQTALQNAGMQKTVPTLLHALEAEQTSVCSLAGLKKILSVRTNAVLNAVLTHILPKLLRLLLSAFNAHALGALAEVAGPGLDLHLDTVFPALLVAMGDSDEQMVQKLAKKAAEIVVLVIDEEGIESLTSELLIGIADSQASIRRSSSYLIGYFFKNSKLYLVDEAPNMIPALIILLSDPDSATVSAAWEALLTVVSLVPKEVLSSYMNLVRDERRKKNVLSGLGTQNFKDILADILRNCSHPKASVRDGCSTLFKAAKTFRCSVPEVLAVLAIGSACYFRFLTDENESVREAALSTGHVLVEHYVTASVEDGIFNDSWRIRQSSVELLDDLLFKDAGTYRKALLEGGSDDEGSKTGAHGLAIIEILGRDNCIDILAALYMVRTDVSLVLRQVAARSLGELVRKLGERVLVVIIQILSKVLTDPNPSRRQVSFGSTAEACGRSGKEVVVPITSPSIRTMGHRFPWQVINSAIRVALFSTRDPRRPDYYKLALNLYGSTNDKSLTVHGLYQLLMGENNFSNVGHITSPTMDVLKMILGVGEPPMNRLYLGLEPSELLPSGGRLIAKDIVDGIRDYIWKELGHQKYISGAQVPRSFAHVNFSE</sequence>
<evidence type="ECO:0000313" key="3">
    <source>
        <dbReference type="EMBL" id="KAL3654081.1"/>
    </source>
</evidence>
<dbReference type="GO" id="GO:0016301">
    <property type="term" value="F:kinase activity"/>
    <property type="evidence" value="ECO:0007669"/>
    <property type="project" value="UniProtKB-KW"/>
</dbReference>
<dbReference type="Pfam" id="PF23271">
    <property type="entry name" value="HEAT_GCN1"/>
    <property type="match status" value="1"/>
</dbReference>
<keyword evidence="4" id="KW-1185">Reference proteome</keyword>
<keyword evidence="3" id="KW-0418">Kinase</keyword>
<protein>
    <submittedName>
        <fullName evidence="3">EIF-2-alpha kinase activator GCN1</fullName>
    </submittedName>
</protein>
<gene>
    <name evidence="3" type="primary">GCN1L1_2</name>
    <name evidence="3" type="ORF">CASFOL_003762</name>
</gene>
<dbReference type="Gene3D" id="1.25.10.10">
    <property type="entry name" value="Leucine-rich Repeat Variant"/>
    <property type="match status" value="2"/>
</dbReference>
<dbReference type="InterPro" id="IPR016024">
    <property type="entry name" value="ARM-type_fold"/>
</dbReference>
<evidence type="ECO:0000256" key="1">
    <source>
        <dbReference type="ARBA" id="ARBA00022737"/>
    </source>
</evidence>
<comment type="caution">
    <text evidence="3">The sequence shown here is derived from an EMBL/GenBank/DDBJ whole genome shotgun (WGS) entry which is preliminary data.</text>
</comment>
<organism evidence="3 4">
    <name type="scientific">Castilleja foliolosa</name>
    <dbReference type="NCBI Taxonomy" id="1961234"/>
    <lineage>
        <taxon>Eukaryota</taxon>
        <taxon>Viridiplantae</taxon>
        <taxon>Streptophyta</taxon>
        <taxon>Embryophyta</taxon>
        <taxon>Tracheophyta</taxon>
        <taxon>Spermatophyta</taxon>
        <taxon>Magnoliopsida</taxon>
        <taxon>eudicotyledons</taxon>
        <taxon>Gunneridae</taxon>
        <taxon>Pentapetalae</taxon>
        <taxon>asterids</taxon>
        <taxon>lamiids</taxon>
        <taxon>Lamiales</taxon>
        <taxon>Orobanchaceae</taxon>
        <taxon>Pedicularideae</taxon>
        <taxon>Castillejinae</taxon>
        <taxon>Castilleja</taxon>
    </lineage>
</organism>
<accession>A0ABD3EIH2</accession>
<evidence type="ECO:0000313" key="4">
    <source>
        <dbReference type="Proteomes" id="UP001632038"/>
    </source>
</evidence>
<dbReference type="AlphaFoldDB" id="A0ABD3EIH2"/>
<dbReference type="PANTHER" id="PTHR23346:SF7">
    <property type="entry name" value="STALLED RIBOSOME SENSOR GCN1"/>
    <property type="match status" value="1"/>
</dbReference>
<evidence type="ECO:0000259" key="2">
    <source>
        <dbReference type="Pfam" id="PF23271"/>
    </source>
</evidence>
<proteinExistence type="predicted"/>
<dbReference type="SUPFAM" id="SSF48371">
    <property type="entry name" value="ARM repeat"/>
    <property type="match status" value="1"/>
</dbReference>
<feature type="domain" description="Stalled ribosome sensor GCN1-like HEAT repeats region" evidence="2">
    <location>
        <begin position="69"/>
        <end position="232"/>
    </location>
</feature>
<keyword evidence="1" id="KW-0677">Repeat</keyword>
<dbReference type="InterPro" id="IPR057546">
    <property type="entry name" value="HEAT_GCN1"/>
</dbReference>
<dbReference type="EMBL" id="JAVIJP010000005">
    <property type="protein sequence ID" value="KAL3654081.1"/>
    <property type="molecule type" value="Genomic_DNA"/>
</dbReference>
<keyword evidence="3" id="KW-0808">Transferase</keyword>
<reference evidence="4" key="1">
    <citation type="journal article" date="2024" name="IScience">
        <title>Strigolactones Initiate the Formation of Haustorium-like Structures in Castilleja.</title>
        <authorList>
            <person name="Buerger M."/>
            <person name="Peterson D."/>
            <person name="Chory J."/>
        </authorList>
    </citation>
    <scope>NUCLEOTIDE SEQUENCE [LARGE SCALE GENOMIC DNA]</scope>
</reference>
<dbReference type="InterPro" id="IPR011989">
    <property type="entry name" value="ARM-like"/>
</dbReference>
<dbReference type="PANTHER" id="PTHR23346">
    <property type="entry name" value="TRANSLATIONAL ACTIVATOR GCN1-RELATED"/>
    <property type="match status" value="1"/>
</dbReference>